<feature type="domain" description="HD Cas3-type" evidence="1">
    <location>
        <begin position="18"/>
        <end position="171"/>
    </location>
</feature>
<accession>A0ABT2JJH4</accession>
<evidence type="ECO:0000259" key="1">
    <source>
        <dbReference type="PROSITE" id="PS51643"/>
    </source>
</evidence>
<dbReference type="PROSITE" id="PS51643">
    <property type="entry name" value="HD_CAS3"/>
    <property type="match status" value="1"/>
</dbReference>
<comment type="caution">
    <text evidence="2">The sequence shown here is derived from an EMBL/GenBank/DDBJ whole genome shotgun (WGS) entry which is preliminary data.</text>
</comment>
<sequence>MGVQRESSWCAAWVGDFTLGMWRRLLSVSRAFSVVGRWPGGWGLLHDVGKTSGVWQERLAAVEGTRVRVGLDHKFLGVRLAQDRGLGVFAVCAAGHHGGLRTRADVAERLAGLSDEELASCADADRVAALLFPELRGVEPEPIPELWRRNPLVAEMAVRLVFSALCDADFLDTSAHFAGTDRPAVRPDADFTSLVHRFERRRADSLRDKAASPMDPVREEVYRACVAAGKQRRGPGFFRLAAPTGAGKTLASGAFALHHAAARGASE</sequence>
<evidence type="ECO:0000313" key="2">
    <source>
        <dbReference type="EMBL" id="MCT2587545.1"/>
    </source>
</evidence>
<proteinExistence type="predicted"/>
<dbReference type="InterPro" id="IPR006483">
    <property type="entry name" value="CRISPR-assoc_Cas3_HD"/>
</dbReference>
<gene>
    <name evidence="2" type="ORF">JT362_30925</name>
</gene>
<keyword evidence="2" id="KW-0255">Endonuclease</keyword>
<keyword evidence="2" id="KW-0378">Hydrolase</keyword>
<keyword evidence="2" id="KW-0540">Nuclease</keyword>
<dbReference type="EMBL" id="JAFFZE010000026">
    <property type="protein sequence ID" value="MCT2587545.1"/>
    <property type="molecule type" value="Genomic_DNA"/>
</dbReference>
<dbReference type="CDD" id="cd09641">
    <property type="entry name" value="Cas3''_I"/>
    <property type="match status" value="1"/>
</dbReference>
<organism evidence="2 3">
    <name type="scientific">Actinophytocola gossypii</name>
    <dbReference type="NCBI Taxonomy" id="2812003"/>
    <lineage>
        <taxon>Bacteria</taxon>
        <taxon>Bacillati</taxon>
        <taxon>Actinomycetota</taxon>
        <taxon>Actinomycetes</taxon>
        <taxon>Pseudonocardiales</taxon>
        <taxon>Pseudonocardiaceae</taxon>
    </lineage>
</organism>
<protein>
    <submittedName>
        <fullName evidence="2">CRISPR-associated endonuclease Cas3</fullName>
    </submittedName>
</protein>
<name>A0ABT2JJH4_9PSEU</name>
<keyword evidence="3" id="KW-1185">Reference proteome</keyword>
<dbReference type="Proteomes" id="UP001156441">
    <property type="component" value="Unassembled WGS sequence"/>
</dbReference>
<evidence type="ECO:0000313" key="3">
    <source>
        <dbReference type="Proteomes" id="UP001156441"/>
    </source>
</evidence>
<dbReference type="NCBIfam" id="TIGR01596">
    <property type="entry name" value="cas3_HD"/>
    <property type="match status" value="1"/>
</dbReference>
<reference evidence="2 3" key="1">
    <citation type="submission" date="2021-02" db="EMBL/GenBank/DDBJ databases">
        <title>Actinophytocola xerophila sp. nov., isolated from soil of cotton cropping field.</title>
        <authorList>
            <person name="Huang R."/>
            <person name="Chen X."/>
            <person name="Ge X."/>
            <person name="Liu W."/>
        </authorList>
    </citation>
    <scope>NUCLEOTIDE SEQUENCE [LARGE SCALE GENOMIC DNA]</scope>
    <source>
        <strain evidence="2 3">S1-96</strain>
    </source>
</reference>
<dbReference type="GO" id="GO:0004519">
    <property type="term" value="F:endonuclease activity"/>
    <property type="evidence" value="ECO:0007669"/>
    <property type="project" value="UniProtKB-KW"/>
</dbReference>